<dbReference type="Pfam" id="PF14119">
    <property type="entry name" value="DUF4288"/>
    <property type="match status" value="1"/>
</dbReference>
<dbReference type="RefSeq" id="WP_371845069.1">
    <property type="nucleotide sequence ID" value="NZ_JBGMEL010000044.1"/>
</dbReference>
<evidence type="ECO:0000313" key="2">
    <source>
        <dbReference type="Proteomes" id="UP001569414"/>
    </source>
</evidence>
<dbReference type="InterPro" id="IPR025630">
    <property type="entry name" value="DUF4288"/>
</dbReference>
<keyword evidence="2" id="KW-1185">Reference proteome</keyword>
<dbReference type="Proteomes" id="UP001569414">
    <property type="component" value="Unassembled WGS sequence"/>
</dbReference>
<accession>A0ABV4NTD6</accession>
<name>A0ABV4NTD6_9GAMM</name>
<evidence type="ECO:0000313" key="1">
    <source>
        <dbReference type="EMBL" id="MFA0792690.1"/>
    </source>
</evidence>
<organism evidence="1 2">
    <name type="scientific">Microbulbifer echini</name>
    <dbReference type="NCBI Taxonomy" id="1529067"/>
    <lineage>
        <taxon>Bacteria</taxon>
        <taxon>Pseudomonadati</taxon>
        <taxon>Pseudomonadota</taxon>
        <taxon>Gammaproteobacteria</taxon>
        <taxon>Cellvibrionales</taxon>
        <taxon>Microbulbiferaceae</taxon>
        <taxon>Microbulbifer</taxon>
    </lineage>
</organism>
<comment type="caution">
    <text evidence="1">The sequence shown here is derived from an EMBL/GenBank/DDBJ whole genome shotgun (WGS) entry which is preliminary data.</text>
</comment>
<sequence length="105" mass="12466">MSWYGARSVYHFGVNSEGLNIFEERVVCIKADSFKRAHSRARKEAKEYAESNGFDMYPEQVCYKQGGDKLIKDYEVWSELFQSNMSLESFYQERYLKYLYVPEQA</sequence>
<proteinExistence type="predicted"/>
<gene>
    <name evidence="1" type="ORF">ACCI51_19355</name>
</gene>
<dbReference type="EMBL" id="JBGMEL010000044">
    <property type="protein sequence ID" value="MFA0792690.1"/>
    <property type="molecule type" value="Genomic_DNA"/>
</dbReference>
<reference evidence="1 2" key="1">
    <citation type="submission" date="2024-08" db="EMBL/GenBank/DDBJ databases">
        <authorList>
            <person name="Ishaq N."/>
        </authorList>
    </citation>
    <scope>NUCLEOTIDE SEQUENCE [LARGE SCALE GENOMIC DNA]</scope>
    <source>
        <strain evidence="1 2">JCM 30400</strain>
    </source>
</reference>
<protein>
    <submittedName>
        <fullName evidence="1">DUF4288 domain-containing protein</fullName>
    </submittedName>
</protein>